<keyword evidence="2" id="KW-1133">Transmembrane helix</keyword>
<evidence type="ECO:0000256" key="1">
    <source>
        <dbReference type="SAM" id="MobiDB-lite"/>
    </source>
</evidence>
<proteinExistence type="predicted"/>
<organism evidence="3 4">
    <name type="scientific">Pisum sativum</name>
    <name type="common">Garden pea</name>
    <name type="synonym">Lathyrus oleraceus</name>
    <dbReference type="NCBI Taxonomy" id="3888"/>
    <lineage>
        <taxon>Eukaryota</taxon>
        <taxon>Viridiplantae</taxon>
        <taxon>Streptophyta</taxon>
        <taxon>Embryophyta</taxon>
        <taxon>Tracheophyta</taxon>
        <taxon>Spermatophyta</taxon>
        <taxon>Magnoliopsida</taxon>
        <taxon>eudicotyledons</taxon>
        <taxon>Gunneridae</taxon>
        <taxon>Pentapetalae</taxon>
        <taxon>rosids</taxon>
        <taxon>fabids</taxon>
        <taxon>Fabales</taxon>
        <taxon>Fabaceae</taxon>
        <taxon>Papilionoideae</taxon>
        <taxon>50 kb inversion clade</taxon>
        <taxon>NPAAA clade</taxon>
        <taxon>Hologalegina</taxon>
        <taxon>IRL clade</taxon>
        <taxon>Fabeae</taxon>
        <taxon>Lathyrus</taxon>
    </lineage>
</organism>
<dbReference type="GO" id="GO:0009535">
    <property type="term" value="C:chloroplast thylakoid membrane"/>
    <property type="evidence" value="ECO:0007669"/>
    <property type="project" value="InterPro"/>
</dbReference>
<protein>
    <recommendedName>
        <fullName evidence="5">NAD(P)H dehydrogenase subunit CRR3, chloroplastic</fullName>
    </recommendedName>
</protein>
<keyword evidence="4" id="KW-1185">Reference proteome</keyword>
<keyword evidence="2" id="KW-0812">Transmembrane</keyword>
<evidence type="ECO:0000313" key="4">
    <source>
        <dbReference type="Proteomes" id="UP001058974"/>
    </source>
</evidence>
<dbReference type="GO" id="GO:0010598">
    <property type="term" value="C:NAD(P)H dehydrogenase complex (plastoquinone)"/>
    <property type="evidence" value="ECO:0007669"/>
    <property type="project" value="InterPro"/>
</dbReference>
<gene>
    <name evidence="3" type="ORF">KIW84_061244</name>
</gene>
<feature type="non-terminal residue" evidence="3">
    <location>
        <position position="1"/>
    </location>
</feature>
<comment type="caution">
    <text evidence="3">The sequence shown here is derived from an EMBL/GenBank/DDBJ whole genome shotgun (WGS) entry which is preliminary data.</text>
</comment>
<dbReference type="Proteomes" id="UP001058974">
    <property type="component" value="Chromosome 6"/>
</dbReference>
<dbReference type="PANTHER" id="PTHR36340:SF1">
    <property type="entry name" value="NAD(P)H DEHYDROGENASE SUBUNIT CRR3, CHLOROPLASTIC-RELATED"/>
    <property type="match status" value="1"/>
</dbReference>
<dbReference type="PANTHER" id="PTHR36340">
    <property type="entry name" value="NAD(P)H DEHYDROGENASE SUBUNIT CRR3, CHLOROPLASTIC-RELATED"/>
    <property type="match status" value="1"/>
</dbReference>
<feature type="region of interest" description="Disordered" evidence="1">
    <location>
        <begin position="44"/>
        <end position="92"/>
    </location>
</feature>
<accession>A0A9D4W570</accession>
<dbReference type="Gramene" id="Psat06G0124400-T1">
    <property type="protein sequence ID" value="KAI5394516.1"/>
    <property type="gene ID" value="KIW84_061244"/>
</dbReference>
<dbReference type="AlphaFoldDB" id="A0A9D4W570"/>
<dbReference type="GO" id="GO:0009773">
    <property type="term" value="P:photosynthetic electron transport in photosystem I"/>
    <property type="evidence" value="ECO:0007669"/>
    <property type="project" value="InterPro"/>
</dbReference>
<reference evidence="3 4" key="1">
    <citation type="journal article" date="2022" name="Nat. Genet.">
        <title>Improved pea reference genome and pan-genome highlight genomic features and evolutionary characteristics.</title>
        <authorList>
            <person name="Yang T."/>
            <person name="Liu R."/>
            <person name="Luo Y."/>
            <person name="Hu S."/>
            <person name="Wang D."/>
            <person name="Wang C."/>
            <person name="Pandey M.K."/>
            <person name="Ge S."/>
            <person name="Xu Q."/>
            <person name="Li N."/>
            <person name="Li G."/>
            <person name="Huang Y."/>
            <person name="Saxena R.K."/>
            <person name="Ji Y."/>
            <person name="Li M."/>
            <person name="Yan X."/>
            <person name="He Y."/>
            <person name="Liu Y."/>
            <person name="Wang X."/>
            <person name="Xiang C."/>
            <person name="Varshney R.K."/>
            <person name="Ding H."/>
            <person name="Gao S."/>
            <person name="Zong X."/>
        </authorList>
    </citation>
    <scope>NUCLEOTIDE SEQUENCE [LARGE SCALE GENOMIC DNA]</scope>
    <source>
        <strain evidence="3 4">cv. Zhongwan 6</strain>
    </source>
</reference>
<keyword evidence="2" id="KW-0472">Membrane</keyword>
<name>A0A9D4W570_PEA</name>
<sequence length="204" mass="22545">IIFITNLRYFVAVILSSPKHSAMFCSLCNLSIIKPIVVTNATLPQNPDPSSSSSSSSSPQQTNLPRSKKPSLGPTSSTTSAPPNKLPRRPPQPSIMQIERALGAGSFRDGEPELKKEKDSDAKKTTMDLFLGQAFEGVMQKKLRETGEWLGENGETRFRSTKTRKGILVFAFQWMMPIWVLLFLIASGAIKLPFSTPFLDDLLM</sequence>
<evidence type="ECO:0000256" key="2">
    <source>
        <dbReference type="SAM" id="Phobius"/>
    </source>
</evidence>
<dbReference type="EMBL" id="JAMSHJ010000006">
    <property type="protein sequence ID" value="KAI5394516.1"/>
    <property type="molecule type" value="Genomic_DNA"/>
</dbReference>
<feature type="transmembrane region" description="Helical" evidence="2">
    <location>
        <begin position="167"/>
        <end position="190"/>
    </location>
</feature>
<evidence type="ECO:0000313" key="3">
    <source>
        <dbReference type="EMBL" id="KAI5394516.1"/>
    </source>
</evidence>
<dbReference type="InterPro" id="IPR038931">
    <property type="entry name" value="CRR3"/>
</dbReference>
<evidence type="ECO:0008006" key="5">
    <source>
        <dbReference type="Google" id="ProtNLM"/>
    </source>
</evidence>